<keyword evidence="4" id="KW-0804">Transcription</keyword>
<dbReference type="NCBIfam" id="TIGR02937">
    <property type="entry name" value="sigma70-ECF"/>
    <property type="match status" value="1"/>
</dbReference>
<dbReference type="InterPro" id="IPR013325">
    <property type="entry name" value="RNA_pol_sigma_r2"/>
</dbReference>
<dbReference type="Gene3D" id="1.10.10.10">
    <property type="entry name" value="Winged helix-like DNA-binding domain superfamily/Winged helix DNA-binding domain"/>
    <property type="match status" value="1"/>
</dbReference>
<evidence type="ECO:0000313" key="8">
    <source>
        <dbReference type="Proteomes" id="UP000650424"/>
    </source>
</evidence>
<evidence type="ECO:0000313" key="7">
    <source>
        <dbReference type="EMBL" id="MBC3920545.1"/>
    </source>
</evidence>
<comment type="similarity">
    <text evidence="1">Belongs to the sigma-70 factor family. ECF subfamily.</text>
</comment>
<evidence type="ECO:0000256" key="4">
    <source>
        <dbReference type="ARBA" id="ARBA00023163"/>
    </source>
</evidence>
<keyword evidence="3" id="KW-0731">Sigma factor</keyword>
<accession>A0ABR6ZXH0</accession>
<dbReference type="Gene3D" id="1.10.1740.10">
    <property type="match status" value="1"/>
</dbReference>
<evidence type="ECO:0000259" key="5">
    <source>
        <dbReference type="Pfam" id="PF04542"/>
    </source>
</evidence>
<protein>
    <submittedName>
        <fullName evidence="7">Sigma-70 family RNA polymerase sigma factor</fullName>
    </submittedName>
</protein>
<name>A0ABR6ZXH0_9BURK</name>
<organism evidence="7 8">
    <name type="scientific">Undibacterium hunanense</name>
    <dbReference type="NCBI Taxonomy" id="2762292"/>
    <lineage>
        <taxon>Bacteria</taxon>
        <taxon>Pseudomonadati</taxon>
        <taxon>Pseudomonadota</taxon>
        <taxon>Betaproteobacteria</taxon>
        <taxon>Burkholderiales</taxon>
        <taxon>Oxalobacteraceae</taxon>
        <taxon>Undibacterium</taxon>
    </lineage>
</organism>
<evidence type="ECO:0000259" key="6">
    <source>
        <dbReference type="Pfam" id="PF08281"/>
    </source>
</evidence>
<evidence type="ECO:0000256" key="1">
    <source>
        <dbReference type="ARBA" id="ARBA00010641"/>
    </source>
</evidence>
<proteinExistence type="inferred from homology"/>
<feature type="domain" description="RNA polymerase sigma factor 70 region 4 type 2" evidence="6">
    <location>
        <begin position="97"/>
        <end position="149"/>
    </location>
</feature>
<dbReference type="SUPFAM" id="SSF88659">
    <property type="entry name" value="Sigma3 and sigma4 domains of RNA polymerase sigma factors"/>
    <property type="match status" value="1"/>
</dbReference>
<dbReference type="Proteomes" id="UP000650424">
    <property type="component" value="Unassembled WGS sequence"/>
</dbReference>
<dbReference type="InterPro" id="IPR036388">
    <property type="entry name" value="WH-like_DNA-bd_sf"/>
</dbReference>
<dbReference type="SUPFAM" id="SSF88946">
    <property type="entry name" value="Sigma2 domain of RNA polymerase sigma factors"/>
    <property type="match status" value="1"/>
</dbReference>
<comment type="caution">
    <text evidence="7">The sequence shown here is derived from an EMBL/GenBank/DDBJ whole genome shotgun (WGS) entry which is preliminary data.</text>
</comment>
<dbReference type="Pfam" id="PF04542">
    <property type="entry name" value="Sigma70_r2"/>
    <property type="match status" value="1"/>
</dbReference>
<keyword evidence="8" id="KW-1185">Reference proteome</keyword>
<dbReference type="Pfam" id="PF08281">
    <property type="entry name" value="Sigma70_r4_2"/>
    <property type="match status" value="1"/>
</dbReference>
<evidence type="ECO:0000256" key="2">
    <source>
        <dbReference type="ARBA" id="ARBA00023015"/>
    </source>
</evidence>
<dbReference type="EMBL" id="JACOGF010000017">
    <property type="protein sequence ID" value="MBC3920545.1"/>
    <property type="molecule type" value="Genomic_DNA"/>
</dbReference>
<dbReference type="PANTHER" id="PTHR43133:SF63">
    <property type="entry name" value="RNA POLYMERASE SIGMA FACTOR FECI-RELATED"/>
    <property type="match status" value="1"/>
</dbReference>
<feature type="domain" description="RNA polymerase sigma-70 region 2" evidence="5">
    <location>
        <begin position="1"/>
        <end position="66"/>
    </location>
</feature>
<reference evidence="7 8" key="1">
    <citation type="submission" date="2020-08" db="EMBL/GenBank/DDBJ databases">
        <title>Novel species isolated from subtropical streams in China.</title>
        <authorList>
            <person name="Lu H."/>
        </authorList>
    </citation>
    <scope>NUCLEOTIDE SEQUENCE [LARGE SCALE GENOMIC DNA]</scope>
    <source>
        <strain evidence="7 8">CY18W</strain>
    </source>
</reference>
<evidence type="ECO:0000256" key="3">
    <source>
        <dbReference type="ARBA" id="ARBA00023082"/>
    </source>
</evidence>
<keyword evidence="2" id="KW-0805">Transcription regulation</keyword>
<dbReference type="InterPro" id="IPR007627">
    <property type="entry name" value="RNA_pol_sigma70_r2"/>
</dbReference>
<dbReference type="InterPro" id="IPR013249">
    <property type="entry name" value="RNA_pol_sigma70_r4_t2"/>
</dbReference>
<dbReference type="PANTHER" id="PTHR43133">
    <property type="entry name" value="RNA POLYMERASE ECF-TYPE SIGMA FACTO"/>
    <property type="match status" value="1"/>
</dbReference>
<dbReference type="InterPro" id="IPR039425">
    <property type="entry name" value="RNA_pol_sigma-70-like"/>
</dbReference>
<dbReference type="InterPro" id="IPR013324">
    <property type="entry name" value="RNA_pol_sigma_r3/r4-like"/>
</dbReference>
<dbReference type="InterPro" id="IPR014284">
    <property type="entry name" value="RNA_pol_sigma-70_dom"/>
</dbReference>
<gene>
    <name evidence="7" type="ORF">H8L32_23980</name>
</gene>
<sequence>MVQHYYQELVGFFSHTLRNRDAATDIVQECYARVLAMDPSVAIAEPRALLYKIGKNLIVDDARRRNAEARMLATLALTGSDELPSVEHEVMVRQQLDRLLARLARMPGKRREAFIMVRVYGYSHREAAEHLCSSVAAIEKHVVRAVLDCIDMTC</sequence>
<dbReference type="RefSeq" id="WP_186950178.1">
    <property type="nucleotide sequence ID" value="NZ_JACOGF010000017.1"/>
</dbReference>